<gene>
    <name evidence="2" type="ORF">LTRI10_LOCUS20933</name>
</gene>
<accession>A0AAV2E0F4</accession>
<feature type="region of interest" description="Disordered" evidence="1">
    <location>
        <begin position="45"/>
        <end position="143"/>
    </location>
</feature>
<feature type="compositionally biased region" description="Basic residues" evidence="1">
    <location>
        <begin position="77"/>
        <end position="92"/>
    </location>
</feature>
<protein>
    <submittedName>
        <fullName evidence="2">Uncharacterized protein</fullName>
    </submittedName>
</protein>
<evidence type="ECO:0000313" key="2">
    <source>
        <dbReference type="EMBL" id="CAL1379413.1"/>
    </source>
</evidence>
<reference evidence="2 3" key="1">
    <citation type="submission" date="2024-04" db="EMBL/GenBank/DDBJ databases">
        <authorList>
            <person name="Fracassetti M."/>
        </authorList>
    </citation>
    <scope>NUCLEOTIDE SEQUENCE [LARGE SCALE GENOMIC DNA]</scope>
</reference>
<dbReference type="Proteomes" id="UP001497516">
    <property type="component" value="Chromosome 3"/>
</dbReference>
<dbReference type="AlphaFoldDB" id="A0AAV2E0F4"/>
<sequence length="143" mass="15671">MILSTLRSASENEATIVEKIDRWGGSPTSPMKPVAWLSATGPRVVTTDSLSPRNERKEASDVKGGSETTMEAYWPLCRRRGCSPPGKSKKSSAMRTWRMEKKTNEEDGVLLSNPKLPTGSQLSISSPHFWAEHAGGKGRQEKA</sequence>
<evidence type="ECO:0000313" key="3">
    <source>
        <dbReference type="Proteomes" id="UP001497516"/>
    </source>
</evidence>
<feature type="compositionally biased region" description="Basic and acidic residues" evidence="1">
    <location>
        <begin position="130"/>
        <end position="143"/>
    </location>
</feature>
<evidence type="ECO:0000256" key="1">
    <source>
        <dbReference type="SAM" id="MobiDB-lite"/>
    </source>
</evidence>
<name>A0AAV2E0F4_9ROSI</name>
<keyword evidence="3" id="KW-1185">Reference proteome</keyword>
<organism evidence="2 3">
    <name type="scientific">Linum trigynum</name>
    <dbReference type="NCBI Taxonomy" id="586398"/>
    <lineage>
        <taxon>Eukaryota</taxon>
        <taxon>Viridiplantae</taxon>
        <taxon>Streptophyta</taxon>
        <taxon>Embryophyta</taxon>
        <taxon>Tracheophyta</taxon>
        <taxon>Spermatophyta</taxon>
        <taxon>Magnoliopsida</taxon>
        <taxon>eudicotyledons</taxon>
        <taxon>Gunneridae</taxon>
        <taxon>Pentapetalae</taxon>
        <taxon>rosids</taxon>
        <taxon>fabids</taxon>
        <taxon>Malpighiales</taxon>
        <taxon>Linaceae</taxon>
        <taxon>Linum</taxon>
    </lineage>
</organism>
<dbReference type="EMBL" id="OZ034816">
    <property type="protein sequence ID" value="CAL1379413.1"/>
    <property type="molecule type" value="Genomic_DNA"/>
</dbReference>
<proteinExistence type="predicted"/>